<proteinExistence type="predicted"/>
<protein>
    <submittedName>
        <fullName evidence="2">DUF4810 domain-containing protein</fullName>
    </submittedName>
</protein>
<reference evidence="2 3" key="1">
    <citation type="submission" date="2020-01" db="EMBL/GenBank/DDBJ databases">
        <title>Draft Genome Sequence of Vibrio sp. strain OCN044, Isolated from a Healthy Coral at Palmyra Atoll.</title>
        <authorList>
            <person name="Videau P."/>
            <person name="Loughran R."/>
            <person name="Esquivel A."/>
            <person name="Deadmond M."/>
            <person name="Paddock B.E."/>
            <person name="Saw J.H."/>
            <person name="Ushijima B."/>
        </authorList>
    </citation>
    <scope>NUCLEOTIDE SEQUENCE [LARGE SCALE GENOMIC DNA]</scope>
    <source>
        <strain evidence="2 3">OCN044</strain>
    </source>
</reference>
<feature type="signal peptide" evidence="1">
    <location>
        <begin position="1"/>
        <end position="25"/>
    </location>
</feature>
<dbReference type="PROSITE" id="PS51257">
    <property type="entry name" value="PROKAR_LIPOPROTEIN"/>
    <property type="match status" value="1"/>
</dbReference>
<organism evidence="2 3">
    <name type="scientific">Vibrio tetraodonis subsp. pristinus</name>
    <dbReference type="NCBI Taxonomy" id="2695891"/>
    <lineage>
        <taxon>Bacteria</taxon>
        <taxon>Pseudomonadati</taxon>
        <taxon>Pseudomonadota</taxon>
        <taxon>Gammaproteobacteria</taxon>
        <taxon>Vibrionales</taxon>
        <taxon>Vibrionaceae</taxon>
        <taxon>Vibrio</taxon>
    </lineage>
</organism>
<evidence type="ECO:0000313" key="3">
    <source>
        <dbReference type="Proteomes" id="UP000478571"/>
    </source>
</evidence>
<dbReference type="RefSeq" id="WP_160931300.1">
    <property type="nucleotide sequence ID" value="NZ_WWEU01000005.1"/>
</dbReference>
<keyword evidence="3" id="KW-1185">Reference proteome</keyword>
<dbReference type="PIRSF" id="PIRSF020555">
    <property type="entry name" value="UCP020555"/>
    <property type="match status" value="1"/>
</dbReference>
<evidence type="ECO:0000256" key="1">
    <source>
        <dbReference type="SAM" id="SignalP"/>
    </source>
</evidence>
<dbReference type="Pfam" id="PF16068">
    <property type="entry name" value="DUF4810"/>
    <property type="match status" value="1"/>
</dbReference>
<sequence length="117" mass="13213">MRNIKLGLCLALLLGLTGCKSTALYDWGEYDENLYEYYHDPIAAKEFPAVLEKHLEQLESKNLRPAPGLYAEVGTFKLKSGDTKEAIAFYKKEASTWPESAPLMDALVKNLERQSDK</sequence>
<feature type="chain" id="PRO_5026737510" evidence="1">
    <location>
        <begin position="26"/>
        <end position="117"/>
    </location>
</feature>
<name>A0A6L8LYK7_9VIBR</name>
<gene>
    <name evidence="2" type="ORF">GTG28_15125</name>
</gene>
<accession>A0A6L8LYK7</accession>
<dbReference type="EMBL" id="WWEU01000005">
    <property type="protein sequence ID" value="MYM60563.1"/>
    <property type="molecule type" value="Genomic_DNA"/>
</dbReference>
<dbReference type="AlphaFoldDB" id="A0A6L8LYK7"/>
<keyword evidence="1" id="KW-0732">Signal</keyword>
<comment type="caution">
    <text evidence="2">The sequence shown here is derived from an EMBL/GenBank/DDBJ whole genome shotgun (WGS) entry which is preliminary data.</text>
</comment>
<dbReference type="Proteomes" id="UP000478571">
    <property type="component" value="Unassembled WGS sequence"/>
</dbReference>
<dbReference type="InterPro" id="IPR014508">
    <property type="entry name" value="UCP020555_TPR-like"/>
</dbReference>
<evidence type="ECO:0000313" key="2">
    <source>
        <dbReference type="EMBL" id="MYM60563.1"/>
    </source>
</evidence>